<reference evidence="1 2" key="1">
    <citation type="journal article" date="2024" name="J Genomics">
        <title>Draft genome sequencing and assembly of Favolaschia claudopus CIRM-BRFM 2984 isolated from oak limbs.</title>
        <authorList>
            <person name="Navarro D."/>
            <person name="Drula E."/>
            <person name="Chaduli D."/>
            <person name="Cazenave R."/>
            <person name="Ahrendt S."/>
            <person name="Wang J."/>
            <person name="Lipzen A."/>
            <person name="Daum C."/>
            <person name="Barry K."/>
            <person name="Grigoriev I.V."/>
            <person name="Favel A."/>
            <person name="Rosso M.N."/>
            <person name="Martin F."/>
        </authorList>
    </citation>
    <scope>NUCLEOTIDE SEQUENCE [LARGE SCALE GENOMIC DNA]</scope>
    <source>
        <strain evidence="1 2">CIRM-BRFM 2984</strain>
    </source>
</reference>
<organism evidence="1 2">
    <name type="scientific">Favolaschia claudopus</name>
    <dbReference type="NCBI Taxonomy" id="2862362"/>
    <lineage>
        <taxon>Eukaryota</taxon>
        <taxon>Fungi</taxon>
        <taxon>Dikarya</taxon>
        <taxon>Basidiomycota</taxon>
        <taxon>Agaricomycotina</taxon>
        <taxon>Agaricomycetes</taxon>
        <taxon>Agaricomycetidae</taxon>
        <taxon>Agaricales</taxon>
        <taxon>Marasmiineae</taxon>
        <taxon>Mycenaceae</taxon>
        <taxon>Favolaschia</taxon>
    </lineage>
</organism>
<dbReference type="Proteomes" id="UP001362999">
    <property type="component" value="Unassembled WGS sequence"/>
</dbReference>
<dbReference type="EMBL" id="JAWWNJ010000004">
    <property type="protein sequence ID" value="KAK7057391.1"/>
    <property type="molecule type" value="Genomic_DNA"/>
</dbReference>
<name>A0AAW0E1M3_9AGAR</name>
<proteinExistence type="predicted"/>
<sequence>MSATIQTIQRLASARLLSSSSLIVPHNVPAPSDQLTADLQSLAASAQRAAASVLCSSILAGHTSESDDFDDAAIWLGKGAYGTGNEQAVLNSLGIPGGRISSVELSSDTHIPKTVNSSTTTPELSALSAKLAELQDLHCFSVQPDNGGSQVIYSLIGKKANGWAGLVGIGIWSDN</sequence>
<evidence type="ECO:0000313" key="1">
    <source>
        <dbReference type="EMBL" id="KAK7057391.1"/>
    </source>
</evidence>
<gene>
    <name evidence="1" type="ORF">R3P38DRAFT_3168917</name>
</gene>
<dbReference type="AlphaFoldDB" id="A0AAW0E1M3"/>
<comment type="caution">
    <text evidence="1">The sequence shown here is derived from an EMBL/GenBank/DDBJ whole genome shotgun (WGS) entry which is preliminary data.</text>
</comment>
<protein>
    <submittedName>
        <fullName evidence="1">Uncharacterized protein</fullName>
    </submittedName>
</protein>
<accession>A0AAW0E1M3</accession>
<keyword evidence="2" id="KW-1185">Reference proteome</keyword>
<evidence type="ECO:0000313" key="2">
    <source>
        <dbReference type="Proteomes" id="UP001362999"/>
    </source>
</evidence>